<feature type="region of interest" description="Disordered" evidence="1">
    <location>
        <begin position="27"/>
        <end position="72"/>
    </location>
</feature>
<organism evidence="2 3">
    <name type="scientific">Coprinellus micaceus</name>
    <name type="common">Glistening ink-cap mushroom</name>
    <name type="synonym">Coprinus micaceus</name>
    <dbReference type="NCBI Taxonomy" id="71717"/>
    <lineage>
        <taxon>Eukaryota</taxon>
        <taxon>Fungi</taxon>
        <taxon>Dikarya</taxon>
        <taxon>Basidiomycota</taxon>
        <taxon>Agaricomycotina</taxon>
        <taxon>Agaricomycetes</taxon>
        <taxon>Agaricomycetidae</taxon>
        <taxon>Agaricales</taxon>
        <taxon>Agaricineae</taxon>
        <taxon>Psathyrellaceae</taxon>
        <taxon>Coprinellus</taxon>
    </lineage>
</organism>
<name>A0A4Y7SG26_COPMI</name>
<reference evidence="2 3" key="1">
    <citation type="journal article" date="2019" name="Nat. Ecol. Evol.">
        <title>Megaphylogeny resolves global patterns of mushroom evolution.</title>
        <authorList>
            <person name="Varga T."/>
            <person name="Krizsan K."/>
            <person name="Foldi C."/>
            <person name="Dima B."/>
            <person name="Sanchez-Garcia M."/>
            <person name="Sanchez-Ramirez S."/>
            <person name="Szollosi G.J."/>
            <person name="Szarkandi J.G."/>
            <person name="Papp V."/>
            <person name="Albert L."/>
            <person name="Andreopoulos W."/>
            <person name="Angelini C."/>
            <person name="Antonin V."/>
            <person name="Barry K.W."/>
            <person name="Bougher N.L."/>
            <person name="Buchanan P."/>
            <person name="Buyck B."/>
            <person name="Bense V."/>
            <person name="Catcheside P."/>
            <person name="Chovatia M."/>
            <person name="Cooper J."/>
            <person name="Damon W."/>
            <person name="Desjardin D."/>
            <person name="Finy P."/>
            <person name="Geml J."/>
            <person name="Haridas S."/>
            <person name="Hughes K."/>
            <person name="Justo A."/>
            <person name="Karasinski D."/>
            <person name="Kautmanova I."/>
            <person name="Kiss B."/>
            <person name="Kocsube S."/>
            <person name="Kotiranta H."/>
            <person name="LaButti K.M."/>
            <person name="Lechner B.E."/>
            <person name="Liimatainen K."/>
            <person name="Lipzen A."/>
            <person name="Lukacs Z."/>
            <person name="Mihaltcheva S."/>
            <person name="Morgado L.N."/>
            <person name="Niskanen T."/>
            <person name="Noordeloos M.E."/>
            <person name="Ohm R.A."/>
            <person name="Ortiz-Santana B."/>
            <person name="Ovrebo C."/>
            <person name="Racz N."/>
            <person name="Riley R."/>
            <person name="Savchenko A."/>
            <person name="Shiryaev A."/>
            <person name="Soop K."/>
            <person name="Spirin V."/>
            <person name="Szebenyi C."/>
            <person name="Tomsovsky M."/>
            <person name="Tulloss R.E."/>
            <person name="Uehling J."/>
            <person name="Grigoriev I.V."/>
            <person name="Vagvolgyi C."/>
            <person name="Papp T."/>
            <person name="Martin F.M."/>
            <person name="Miettinen O."/>
            <person name="Hibbett D.S."/>
            <person name="Nagy L.G."/>
        </authorList>
    </citation>
    <scope>NUCLEOTIDE SEQUENCE [LARGE SCALE GENOMIC DNA]</scope>
    <source>
        <strain evidence="2 3">FP101781</strain>
    </source>
</reference>
<feature type="compositionally biased region" description="Polar residues" evidence="1">
    <location>
        <begin position="33"/>
        <end position="47"/>
    </location>
</feature>
<sequence>MDEFGMHGTAGCLSGYEESGAMGYIRHSDSVSKDVSSTRESWSSDEQGSPKARLGVKLDQPGPKSPLTTGEQLIGTPVSIHPTRCSRARWSWCLETETDEEVGRRTNALKSVTKPQAAIAETICPTETGAPNIVLAQGKPDAEYTQIMESGCGNLRELSTGASTVSELRSAPARRCRTKETRVTRSALDVE</sequence>
<dbReference type="EMBL" id="QPFP01000130">
    <property type="protein sequence ID" value="TEB20834.1"/>
    <property type="molecule type" value="Genomic_DNA"/>
</dbReference>
<accession>A0A4Y7SG26</accession>
<gene>
    <name evidence="2" type="ORF">FA13DRAFT_1779640</name>
</gene>
<comment type="caution">
    <text evidence="2">The sequence shown here is derived from an EMBL/GenBank/DDBJ whole genome shotgun (WGS) entry which is preliminary data.</text>
</comment>
<evidence type="ECO:0000313" key="2">
    <source>
        <dbReference type="EMBL" id="TEB20834.1"/>
    </source>
</evidence>
<evidence type="ECO:0000256" key="1">
    <source>
        <dbReference type="SAM" id="MobiDB-lite"/>
    </source>
</evidence>
<protein>
    <submittedName>
        <fullName evidence="2">Uncharacterized protein</fullName>
    </submittedName>
</protein>
<dbReference type="AlphaFoldDB" id="A0A4Y7SG26"/>
<dbReference type="Proteomes" id="UP000298030">
    <property type="component" value="Unassembled WGS sequence"/>
</dbReference>
<proteinExistence type="predicted"/>
<evidence type="ECO:0000313" key="3">
    <source>
        <dbReference type="Proteomes" id="UP000298030"/>
    </source>
</evidence>
<keyword evidence="3" id="KW-1185">Reference proteome</keyword>